<protein>
    <recommendedName>
        <fullName evidence="2">DUF8083 domain-containing protein</fullName>
    </recommendedName>
</protein>
<name>A0ABQ6JHU7_9ACTN</name>
<proteinExistence type="predicted"/>
<gene>
    <name evidence="3" type="ORF">GCM10025868_26540</name>
</gene>
<evidence type="ECO:0000313" key="3">
    <source>
        <dbReference type="EMBL" id="GMA87404.1"/>
    </source>
</evidence>
<evidence type="ECO:0000256" key="1">
    <source>
        <dbReference type="SAM" id="MobiDB-lite"/>
    </source>
</evidence>
<sequence>MRVPTTARRLPYLTHLRVFEPVSHLPAEQRERWTSYARHAPERAALEGAEFDDAVRRLAATPPHPVPLTESDEALLLEVRGELFVCPEQPLLRAWHGLGVARDPEPLGVTVPDDDLRARAAAALAARAGEGGEVRLFTRTAAWQVPLAWFVPFEAGERQARPGRTARPALPDGDGPSPPPAGPRAACRPRAPRRPRGGRGPRAGGPLAGGVRPAQRRRGSTTAAWSTC</sequence>
<reference evidence="4" key="1">
    <citation type="journal article" date="2019" name="Int. J. Syst. Evol. Microbiol.">
        <title>The Global Catalogue of Microorganisms (GCM) 10K type strain sequencing project: providing services to taxonomists for standard genome sequencing and annotation.</title>
        <authorList>
            <consortium name="The Broad Institute Genomics Platform"/>
            <consortium name="The Broad Institute Genome Sequencing Center for Infectious Disease"/>
            <person name="Wu L."/>
            <person name="Ma J."/>
        </authorList>
    </citation>
    <scope>NUCLEOTIDE SEQUENCE [LARGE SCALE GENOMIC DNA]</scope>
    <source>
        <strain evidence="4">NBRC 108730</strain>
    </source>
</reference>
<dbReference type="Proteomes" id="UP001157017">
    <property type="component" value="Unassembled WGS sequence"/>
</dbReference>
<accession>A0ABQ6JHU7</accession>
<evidence type="ECO:0000259" key="2">
    <source>
        <dbReference type="Pfam" id="PF26312"/>
    </source>
</evidence>
<dbReference type="EMBL" id="BSUZ01000001">
    <property type="protein sequence ID" value="GMA87404.1"/>
    <property type="molecule type" value="Genomic_DNA"/>
</dbReference>
<feature type="region of interest" description="Disordered" evidence="1">
    <location>
        <begin position="158"/>
        <end position="228"/>
    </location>
</feature>
<keyword evidence="4" id="KW-1185">Reference proteome</keyword>
<evidence type="ECO:0000313" key="4">
    <source>
        <dbReference type="Proteomes" id="UP001157017"/>
    </source>
</evidence>
<feature type="compositionally biased region" description="Basic residues" evidence="1">
    <location>
        <begin position="190"/>
        <end position="199"/>
    </location>
</feature>
<dbReference type="InterPro" id="IPR058396">
    <property type="entry name" value="DUF8083"/>
</dbReference>
<feature type="domain" description="DUF8083" evidence="2">
    <location>
        <begin position="12"/>
        <end position="165"/>
    </location>
</feature>
<dbReference type="Pfam" id="PF26312">
    <property type="entry name" value="DUF8083"/>
    <property type="match status" value="1"/>
</dbReference>
<organism evidence="3 4">
    <name type="scientific">Angustibacter aerolatus</name>
    <dbReference type="NCBI Taxonomy" id="1162965"/>
    <lineage>
        <taxon>Bacteria</taxon>
        <taxon>Bacillati</taxon>
        <taxon>Actinomycetota</taxon>
        <taxon>Actinomycetes</taxon>
        <taxon>Kineosporiales</taxon>
        <taxon>Kineosporiaceae</taxon>
    </lineage>
</organism>
<comment type="caution">
    <text evidence="3">The sequence shown here is derived from an EMBL/GenBank/DDBJ whole genome shotgun (WGS) entry which is preliminary data.</text>
</comment>